<dbReference type="SUPFAM" id="SSF52540">
    <property type="entry name" value="P-loop containing nucleoside triphosphate hydrolases"/>
    <property type="match status" value="1"/>
</dbReference>
<keyword evidence="8 10" id="KW-0694">RNA-binding</keyword>
<evidence type="ECO:0000259" key="11">
    <source>
        <dbReference type="PROSITE" id="PS50936"/>
    </source>
</evidence>
<comment type="similarity">
    <text evidence="10">Belongs to the TRAFAC class YlqF/YawG GTPase family. RsgA subfamily.</text>
</comment>
<dbReference type="GO" id="GO:0019843">
    <property type="term" value="F:rRNA binding"/>
    <property type="evidence" value="ECO:0007669"/>
    <property type="project" value="UniProtKB-KW"/>
</dbReference>
<evidence type="ECO:0000259" key="12">
    <source>
        <dbReference type="PROSITE" id="PS51721"/>
    </source>
</evidence>
<keyword evidence="3 10" id="KW-0479">Metal-binding</keyword>
<dbReference type="GO" id="GO:0046872">
    <property type="term" value="F:metal ion binding"/>
    <property type="evidence" value="ECO:0007669"/>
    <property type="project" value="UniProtKB-KW"/>
</dbReference>
<dbReference type="Gene3D" id="1.10.40.50">
    <property type="entry name" value="Probable gtpase engc, domain 3"/>
    <property type="match status" value="1"/>
</dbReference>
<keyword evidence="7 10" id="KW-0862">Zinc</keyword>
<dbReference type="GO" id="GO:0042274">
    <property type="term" value="P:ribosomal small subunit biogenesis"/>
    <property type="evidence" value="ECO:0007669"/>
    <property type="project" value="UniProtKB-UniRule"/>
</dbReference>
<evidence type="ECO:0000256" key="5">
    <source>
        <dbReference type="ARBA" id="ARBA00022741"/>
    </source>
</evidence>
<dbReference type="InterPro" id="IPR012340">
    <property type="entry name" value="NA-bd_OB-fold"/>
</dbReference>
<dbReference type="PROSITE" id="PS51721">
    <property type="entry name" value="G_CP"/>
    <property type="match status" value="1"/>
</dbReference>
<evidence type="ECO:0000256" key="6">
    <source>
        <dbReference type="ARBA" id="ARBA00022801"/>
    </source>
</evidence>
<evidence type="ECO:0000256" key="8">
    <source>
        <dbReference type="ARBA" id="ARBA00022884"/>
    </source>
</evidence>
<keyword evidence="2 10" id="KW-0690">Ribosome biogenesis</keyword>
<dbReference type="RefSeq" id="WP_073356261.1">
    <property type="nucleotide sequence ID" value="NZ_FQUZ01000018.1"/>
</dbReference>
<dbReference type="InterPro" id="IPR031944">
    <property type="entry name" value="RsgA_N"/>
</dbReference>
<keyword evidence="9 10" id="KW-0342">GTP-binding</keyword>
<evidence type="ECO:0000256" key="2">
    <source>
        <dbReference type="ARBA" id="ARBA00022517"/>
    </source>
</evidence>
<comment type="function">
    <text evidence="10">One of several proteins that assist in the late maturation steps of the functional core of the 30S ribosomal subunit. Helps release RbfA from mature subunits. May play a role in the assembly of ribosomal proteins into the subunit. Circularly permuted GTPase that catalyzes slow GTP hydrolysis, GTPase activity is stimulated by the 30S ribosomal subunit.</text>
</comment>
<organism evidence="13 14">
    <name type="scientific">Lampropedia hyalina DSM 16112</name>
    <dbReference type="NCBI Taxonomy" id="1122156"/>
    <lineage>
        <taxon>Bacteria</taxon>
        <taxon>Pseudomonadati</taxon>
        <taxon>Pseudomonadota</taxon>
        <taxon>Betaproteobacteria</taxon>
        <taxon>Burkholderiales</taxon>
        <taxon>Comamonadaceae</taxon>
        <taxon>Lampropedia</taxon>
    </lineage>
</organism>
<feature type="binding site" evidence="10">
    <location>
        <begin position="124"/>
        <end position="127"/>
    </location>
    <ligand>
        <name>GTP</name>
        <dbReference type="ChEBI" id="CHEBI:37565"/>
    </ligand>
</feature>
<dbReference type="GO" id="GO:0005525">
    <property type="term" value="F:GTP binding"/>
    <property type="evidence" value="ECO:0007669"/>
    <property type="project" value="UniProtKB-UniRule"/>
</dbReference>
<reference evidence="13 14" key="1">
    <citation type="submission" date="2016-11" db="EMBL/GenBank/DDBJ databases">
        <authorList>
            <person name="Jaros S."/>
            <person name="Januszkiewicz K."/>
            <person name="Wedrychowicz H."/>
        </authorList>
    </citation>
    <scope>NUCLEOTIDE SEQUENCE [LARGE SCALE GENOMIC DNA]</scope>
    <source>
        <strain evidence="13 14">DSM 16112</strain>
    </source>
</reference>
<dbReference type="InterPro" id="IPR030378">
    <property type="entry name" value="G_CP_dom"/>
</dbReference>
<feature type="binding site" evidence="10">
    <location>
        <position position="282"/>
    </location>
    <ligand>
        <name>Zn(2+)</name>
        <dbReference type="ChEBI" id="CHEBI:29105"/>
    </ligand>
</feature>
<dbReference type="EMBL" id="FQUZ01000018">
    <property type="protein sequence ID" value="SHF30705.1"/>
    <property type="molecule type" value="Genomic_DNA"/>
</dbReference>
<dbReference type="Proteomes" id="UP000184327">
    <property type="component" value="Unassembled WGS sequence"/>
</dbReference>
<keyword evidence="6 10" id="KW-0378">Hydrolase</keyword>
<dbReference type="InterPro" id="IPR004881">
    <property type="entry name" value="Ribosome_biogen_GTPase_RsgA"/>
</dbReference>
<keyword evidence="4 10" id="KW-0699">rRNA-binding</keyword>
<keyword evidence="5 10" id="KW-0547">Nucleotide-binding</keyword>
<dbReference type="AlphaFoldDB" id="A0A1M5AKL6"/>
<protein>
    <recommendedName>
        <fullName evidence="10">Small ribosomal subunit biogenesis GTPase RsgA</fullName>
        <ecNumber evidence="10">3.6.1.-</ecNumber>
    </recommendedName>
</protein>
<evidence type="ECO:0000256" key="4">
    <source>
        <dbReference type="ARBA" id="ARBA00022730"/>
    </source>
</evidence>
<gene>
    <name evidence="10" type="primary">rsgA</name>
    <name evidence="13" type="ORF">SAMN02745117_01688</name>
</gene>
<dbReference type="Pfam" id="PF03193">
    <property type="entry name" value="RsgA_GTPase"/>
    <property type="match status" value="1"/>
</dbReference>
<dbReference type="InterPro" id="IPR010914">
    <property type="entry name" value="RsgA_GTPase_dom"/>
</dbReference>
<comment type="subunit">
    <text evidence="10">Monomer. Associates with 30S ribosomal subunit, binds 16S rRNA.</text>
</comment>
<proteinExistence type="inferred from homology"/>
<feature type="binding site" evidence="10">
    <location>
        <begin position="186"/>
        <end position="194"/>
    </location>
    <ligand>
        <name>GTP</name>
        <dbReference type="ChEBI" id="CHEBI:37565"/>
    </ligand>
</feature>
<evidence type="ECO:0000256" key="1">
    <source>
        <dbReference type="ARBA" id="ARBA00022490"/>
    </source>
</evidence>
<dbReference type="EC" id="3.6.1.-" evidence="10"/>
<comment type="cofactor">
    <cofactor evidence="10">
        <name>Zn(2+)</name>
        <dbReference type="ChEBI" id="CHEBI:29105"/>
    </cofactor>
    <text evidence="10">Binds 1 zinc ion per subunit.</text>
</comment>
<evidence type="ECO:0000256" key="9">
    <source>
        <dbReference type="ARBA" id="ARBA00023134"/>
    </source>
</evidence>
<dbReference type="NCBIfam" id="TIGR00157">
    <property type="entry name" value="ribosome small subunit-dependent GTPase A"/>
    <property type="match status" value="1"/>
</dbReference>
<dbReference type="GO" id="GO:0005737">
    <property type="term" value="C:cytoplasm"/>
    <property type="evidence" value="ECO:0007669"/>
    <property type="project" value="UniProtKB-SubCell"/>
</dbReference>
<evidence type="ECO:0000256" key="10">
    <source>
        <dbReference type="HAMAP-Rule" id="MF_01820"/>
    </source>
</evidence>
<dbReference type="GO" id="GO:0003924">
    <property type="term" value="F:GTPase activity"/>
    <property type="evidence" value="ECO:0007669"/>
    <property type="project" value="UniProtKB-UniRule"/>
</dbReference>
<dbReference type="PROSITE" id="PS50936">
    <property type="entry name" value="ENGC_GTPASE"/>
    <property type="match status" value="1"/>
</dbReference>
<evidence type="ECO:0000313" key="13">
    <source>
        <dbReference type="EMBL" id="SHF30705.1"/>
    </source>
</evidence>
<dbReference type="PANTHER" id="PTHR32120:SF11">
    <property type="entry name" value="SMALL RIBOSOMAL SUBUNIT BIOGENESIS GTPASE RSGA 1, MITOCHONDRIAL-RELATED"/>
    <property type="match status" value="1"/>
</dbReference>
<keyword evidence="14" id="KW-1185">Reference proteome</keyword>
<comment type="subcellular location">
    <subcellularLocation>
        <location evidence="10">Cytoplasm</location>
    </subcellularLocation>
</comment>
<keyword evidence="1 10" id="KW-0963">Cytoplasm</keyword>
<dbReference type="OrthoDB" id="9809485at2"/>
<dbReference type="Gene3D" id="2.40.50.140">
    <property type="entry name" value="Nucleic acid-binding proteins"/>
    <property type="match status" value="1"/>
</dbReference>
<feature type="domain" description="EngC GTPase" evidence="11">
    <location>
        <begin position="85"/>
        <end position="251"/>
    </location>
</feature>
<evidence type="ECO:0000313" key="14">
    <source>
        <dbReference type="Proteomes" id="UP000184327"/>
    </source>
</evidence>
<evidence type="ECO:0000256" key="7">
    <source>
        <dbReference type="ARBA" id="ARBA00022833"/>
    </source>
</evidence>
<dbReference type="Gene3D" id="3.40.50.300">
    <property type="entry name" value="P-loop containing nucleotide triphosphate hydrolases"/>
    <property type="match status" value="1"/>
</dbReference>
<dbReference type="STRING" id="1122156.SAMN02745117_01688"/>
<feature type="binding site" evidence="10">
    <location>
        <position position="284"/>
    </location>
    <ligand>
        <name>Zn(2+)</name>
        <dbReference type="ChEBI" id="CHEBI:29105"/>
    </ligand>
</feature>
<name>A0A1M5AKL6_9BURK</name>
<dbReference type="CDD" id="cd01854">
    <property type="entry name" value="YjeQ_EngC"/>
    <property type="match status" value="1"/>
</dbReference>
<dbReference type="PANTHER" id="PTHR32120">
    <property type="entry name" value="SMALL RIBOSOMAL SUBUNIT BIOGENESIS GTPASE RSGA"/>
    <property type="match status" value="1"/>
</dbReference>
<dbReference type="InterPro" id="IPR027417">
    <property type="entry name" value="P-loop_NTPase"/>
</dbReference>
<feature type="binding site" evidence="10">
    <location>
        <position position="277"/>
    </location>
    <ligand>
        <name>Zn(2+)</name>
        <dbReference type="ChEBI" id="CHEBI:29105"/>
    </ligand>
</feature>
<sequence>MTQTHALLHGLVVNSHGRHCVVESDDGSRRICHPRGKKSQAVVGDRVQWRAAPAGQGEEGTIEAVLPRDNLFYRQDEVRTKAFAANIDQILVLLAAEPVFSEGQLARALIAAQEQGIAAIIGLNKEDVPDAFAQAWQRLAAYRVMQDGESQPLYPVLRLQLESASGGTDFAALQARLQQRRTLVLGPSGVGKSTLINRLIPEAQAQTAAISQALNSGRHTTTTTWYWLPDANEDGVAAPRRAAILDSPGFQEFGLRHIQPQQLTRWMPDIHAHAQGCRFHNCTHIHEPGCAVQAVVQDEATHGAIARSRYQLYQRFLAELQGR</sequence>
<evidence type="ECO:0000256" key="3">
    <source>
        <dbReference type="ARBA" id="ARBA00022723"/>
    </source>
</evidence>
<feature type="domain" description="CP-type G" evidence="12">
    <location>
        <begin position="75"/>
        <end position="253"/>
    </location>
</feature>
<dbReference type="HAMAP" id="MF_01820">
    <property type="entry name" value="GTPase_RsgA"/>
    <property type="match status" value="1"/>
</dbReference>
<accession>A0A1M5AKL6</accession>
<dbReference type="CDD" id="cd04466">
    <property type="entry name" value="S1_YloQ_GTPase"/>
    <property type="match status" value="1"/>
</dbReference>
<feature type="binding site" evidence="10">
    <location>
        <position position="290"/>
    </location>
    <ligand>
        <name>Zn(2+)</name>
        <dbReference type="ChEBI" id="CHEBI:29105"/>
    </ligand>
</feature>
<dbReference type="SUPFAM" id="SSF50249">
    <property type="entry name" value="Nucleic acid-binding proteins"/>
    <property type="match status" value="1"/>
</dbReference>